<dbReference type="Gene3D" id="1.25.40.10">
    <property type="entry name" value="Tetratricopeptide repeat domain"/>
    <property type="match status" value="1"/>
</dbReference>
<evidence type="ECO:0000313" key="3">
    <source>
        <dbReference type="Proteomes" id="UP000024547"/>
    </source>
</evidence>
<dbReference type="SUPFAM" id="SSF48452">
    <property type="entry name" value="TPR-like"/>
    <property type="match status" value="1"/>
</dbReference>
<protein>
    <submittedName>
        <fullName evidence="2">Uncharacterized protein</fullName>
    </submittedName>
</protein>
<comment type="caution">
    <text evidence="2">The sequence shown here is derived from an EMBL/GenBank/DDBJ whole genome shotgun (WGS) entry which is preliminary data.</text>
</comment>
<dbReference type="AlphaFoldDB" id="A0A059E144"/>
<sequence length="462" mass="50148">MTHAPDLPDPDPATGPAQALTADLFAQARTALQSGELATCAQTLHRLLEIFPDHVPARRLSGHACLRLGKPDRAAAAYRRVLDHQPHCEDSRLGLGHALLRLGQTGQALAIYRDLVRHHPDSWRGYMSIADATPDEAERLNALSASADLLTRIHAEVPSRQILFACVNARINLREAGRALGELRETGADLTGDPGLSNLASRAAYFAGDFASAFQYKVRALTGLTPKKCLSAEAQSPCLPPNALSLARPLIDRLRAAGLILVPLAGTLLGAIRTQGLIETDRDIDLGILRPEGCHADMVDIVRTAPGLCLNRHARPGDRYLPVDVAGVSVDLFRLDRDNDHFCFGFSDRPGDVQWRLPAFAPLEEDAQGLARLDRDCAHACLRALYGPGWRVPDPYFSSATQSPALYGTDLHVRAYYAAHRARNALLLGQSAKAWHLICSSPLPIPLSRSRFETIWGKGSSG</sequence>
<evidence type="ECO:0000256" key="1">
    <source>
        <dbReference type="PROSITE-ProRule" id="PRU00339"/>
    </source>
</evidence>
<dbReference type="PROSITE" id="PS50005">
    <property type="entry name" value="TPR"/>
    <property type="match status" value="1"/>
</dbReference>
<evidence type="ECO:0000313" key="2">
    <source>
        <dbReference type="EMBL" id="KCZ60683.1"/>
    </source>
</evidence>
<keyword evidence="1" id="KW-0802">TPR repeat</keyword>
<keyword evidence="3" id="KW-1185">Reference proteome</keyword>
<proteinExistence type="predicted"/>
<dbReference type="EMBL" id="AWFH01000021">
    <property type="protein sequence ID" value="KCZ60683.1"/>
    <property type="molecule type" value="Genomic_DNA"/>
</dbReference>
<dbReference type="PATRIC" id="fig|1280948.3.peg.2018"/>
<dbReference type="SMART" id="SM00028">
    <property type="entry name" value="TPR"/>
    <property type="match status" value="3"/>
</dbReference>
<name>A0A059E144_9PROT</name>
<dbReference type="Proteomes" id="UP000024547">
    <property type="component" value="Unassembled WGS sequence"/>
</dbReference>
<dbReference type="InterPro" id="IPR019734">
    <property type="entry name" value="TPR_rpt"/>
</dbReference>
<accession>A0A059E144</accession>
<dbReference type="STRING" id="1280948.HY36_17475"/>
<organism evidence="2 3">
    <name type="scientific">Hyphomonas atlantica</name>
    <dbReference type="NCBI Taxonomy" id="1280948"/>
    <lineage>
        <taxon>Bacteria</taxon>
        <taxon>Pseudomonadati</taxon>
        <taxon>Pseudomonadota</taxon>
        <taxon>Alphaproteobacteria</taxon>
        <taxon>Hyphomonadales</taxon>
        <taxon>Hyphomonadaceae</taxon>
        <taxon>Hyphomonas</taxon>
    </lineage>
</organism>
<dbReference type="InterPro" id="IPR011990">
    <property type="entry name" value="TPR-like_helical_dom_sf"/>
</dbReference>
<dbReference type="Pfam" id="PF14559">
    <property type="entry name" value="TPR_19"/>
    <property type="match status" value="1"/>
</dbReference>
<reference evidence="2 3" key="1">
    <citation type="journal article" date="2014" name="Antonie Van Leeuwenhoek">
        <title>Hyphomonas beringensis sp. nov. and Hyphomonas chukchiensis sp. nov., isolated from surface seawater of the Bering Sea and Chukchi Sea.</title>
        <authorList>
            <person name="Li C."/>
            <person name="Lai Q."/>
            <person name="Li G."/>
            <person name="Dong C."/>
            <person name="Wang J."/>
            <person name="Liao Y."/>
            <person name="Shao Z."/>
        </authorList>
    </citation>
    <scope>NUCLEOTIDE SEQUENCE [LARGE SCALE GENOMIC DNA]</scope>
    <source>
        <strain evidence="2 3">22II1-22F38</strain>
    </source>
</reference>
<dbReference type="RefSeq" id="WP_051602681.1">
    <property type="nucleotide sequence ID" value="NZ_AWFH01000021.1"/>
</dbReference>
<dbReference type="OrthoDB" id="7858913at2"/>
<gene>
    <name evidence="2" type="ORF">HY36_17475</name>
</gene>
<feature type="repeat" description="TPR" evidence="1">
    <location>
        <begin position="89"/>
        <end position="122"/>
    </location>
</feature>